<dbReference type="OrthoDB" id="2349068at2759"/>
<name>F8P3L0_SERL9</name>
<dbReference type="GeneID" id="18816696"/>
<protein>
    <submittedName>
        <fullName evidence="4">Uncharacterized protein</fullName>
    </submittedName>
</protein>
<reference evidence="4" key="1">
    <citation type="submission" date="2011-04" db="EMBL/GenBank/DDBJ databases">
        <title>Evolution of plant cell wall degrading machinery underlies the functional diversity of forest fungi.</title>
        <authorList>
            <consortium name="US DOE Joint Genome Institute (JGI-PGF)"/>
            <person name="Eastwood D.C."/>
            <person name="Floudas D."/>
            <person name="Binder M."/>
            <person name="Majcherczyk A."/>
            <person name="Schneider P."/>
            <person name="Aerts A."/>
            <person name="Asiegbu F.O."/>
            <person name="Baker S.E."/>
            <person name="Barry K."/>
            <person name="Bendiksby M."/>
            <person name="Blumentritt M."/>
            <person name="Coutinho P.M."/>
            <person name="Cullen D."/>
            <person name="Cullen D."/>
            <person name="Gathman A."/>
            <person name="Goodell B."/>
            <person name="Henrissat B."/>
            <person name="Ihrmark K."/>
            <person name="Kauserud H."/>
            <person name="Kohler A."/>
            <person name="LaButti K."/>
            <person name="Lapidus A."/>
            <person name="Lavin J.L."/>
            <person name="Lee Y.-H."/>
            <person name="Lindquist E."/>
            <person name="Lilly W."/>
            <person name="Lucas S."/>
            <person name="Morin E."/>
            <person name="Murat C."/>
            <person name="Oguiza J.A."/>
            <person name="Park J."/>
            <person name="Pisabarro A.G."/>
            <person name="Riley R."/>
            <person name="Rosling A."/>
            <person name="Salamov A."/>
            <person name="Schmidt O."/>
            <person name="Schmutz J."/>
            <person name="Skrede I."/>
            <person name="Stenlid J."/>
            <person name="Wiebenga A."/>
            <person name="Xie X."/>
            <person name="Kues U."/>
            <person name="Hibbett D.S."/>
            <person name="Hoffmeister D."/>
            <person name="Hogberg N."/>
            <person name="Martin F."/>
            <person name="Grigoriev I.V."/>
            <person name="Watkinson S.C."/>
        </authorList>
    </citation>
    <scope>NUCLEOTIDE SEQUENCE</scope>
    <source>
        <strain evidence="4">S7.9</strain>
    </source>
</reference>
<dbReference type="InterPro" id="IPR013785">
    <property type="entry name" value="Aldolase_TIM"/>
</dbReference>
<dbReference type="GO" id="GO:0018580">
    <property type="term" value="F:nitronate monooxygenase activity"/>
    <property type="evidence" value="ECO:0007669"/>
    <property type="project" value="InterPro"/>
</dbReference>
<dbReference type="RefSeq" id="XP_007320647.1">
    <property type="nucleotide sequence ID" value="XM_007320585.1"/>
</dbReference>
<evidence type="ECO:0000256" key="3">
    <source>
        <dbReference type="ARBA" id="ARBA00023002"/>
    </source>
</evidence>
<dbReference type="Proteomes" id="UP000008064">
    <property type="component" value="Unassembled WGS sequence"/>
</dbReference>
<dbReference type="AlphaFoldDB" id="F8P3L0"/>
<gene>
    <name evidence="4" type="ORF">SERLADRAFT_451000</name>
</gene>
<sequence length="350" mass="37294">MSRIDTALTRLLDIKTPVVCAPMAGASGGALAAQVTDGGAFGFLGAGYDTPDKLQEELSLARSVLRLQSVDRLPIGVGYLAWQLEQSPSRAFELIDIALENRVQAIWLAFGSDLSRWVRYIREYDSRPERNHKTLICVQVSSVQGALVAISDLKTDILVAQGNESGGHGYGSSPSLLTLLSSILADAPKDAPPILAAGGLSDGSQLASLLVLGAAGVVLGTRFLLTPESLYTDAQKRALVAAKSTSTVRTMAFDRVRGTLGWPSGVDGRALYNNTVRDMDSGTDISVVKEQFVEGVRSGDADRMLVWAGTGVGLMSEIKGAKDIVRELHHATIQYLNAASRFVVNKQHEG</sequence>
<evidence type="ECO:0000256" key="2">
    <source>
        <dbReference type="ARBA" id="ARBA00022643"/>
    </source>
</evidence>
<organism>
    <name type="scientific">Serpula lacrymans var. lacrymans (strain S7.9)</name>
    <name type="common">Dry rot fungus</name>
    <dbReference type="NCBI Taxonomy" id="578457"/>
    <lineage>
        <taxon>Eukaryota</taxon>
        <taxon>Fungi</taxon>
        <taxon>Dikarya</taxon>
        <taxon>Basidiomycota</taxon>
        <taxon>Agaricomycotina</taxon>
        <taxon>Agaricomycetes</taxon>
        <taxon>Agaricomycetidae</taxon>
        <taxon>Boletales</taxon>
        <taxon>Coniophorineae</taxon>
        <taxon>Serpulaceae</taxon>
        <taxon>Serpula</taxon>
    </lineage>
</organism>
<dbReference type="SUPFAM" id="SSF51412">
    <property type="entry name" value="Inosine monophosphate dehydrogenase (IMPDH)"/>
    <property type="match status" value="1"/>
</dbReference>
<dbReference type="EMBL" id="GL945437">
    <property type="protein sequence ID" value="EGO22109.1"/>
    <property type="molecule type" value="Genomic_DNA"/>
</dbReference>
<dbReference type="CDD" id="cd04730">
    <property type="entry name" value="NPD_like"/>
    <property type="match status" value="1"/>
</dbReference>
<keyword evidence="3" id="KW-0560">Oxidoreductase</keyword>
<evidence type="ECO:0000256" key="1">
    <source>
        <dbReference type="ARBA" id="ARBA00022630"/>
    </source>
</evidence>
<dbReference type="PANTHER" id="PTHR32332:SF31">
    <property type="entry name" value="2-NITROPROPANE DIOXYGENASE FAMILY, PUTATIVE (AFU_ORTHOLOGUE AFUA_2G09850)-RELATED"/>
    <property type="match status" value="1"/>
</dbReference>
<keyword evidence="2" id="KW-0288">FMN</keyword>
<dbReference type="PANTHER" id="PTHR32332">
    <property type="entry name" value="2-NITROPROPANE DIOXYGENASE"/>
    <property type="match status" value="1"/>
</dbReference>
<keyword evidence="1" id="KW-0285">Flavoprotein</keyword>
<evidence type="ECO:0000313" key="4">
    <source>
        <dbReference type="EMBL" id="EGO22109.1"/>
    </source>
</evidence>
<dbReference type="KEGG" id="sla:SERLADRAFT_451000"/>
<accession>F8P3L0</accession>
<dbReference type="HOGENOM" id="CLU_038732_9_1_1"/>
<dbReference type="InterPro" id="IPR004136">
    <property type="entry name" value="NMO"/>
</dbReference>
<dbReference type="Pfam" id="PF03060">
    <property type="entry name" value="NMO"/>
    <property type="match status" value="1"/>
</dbReference>
<proteinExistence type="predicted"/>
<dbReference type="Gene3D" id="3.20.20.70">
    <property type="entry name" value="Aldolase class I"/>
    <property type="match status" value="1"/>
</dbReference>